<dbReference type="EMBL" id="CAJNOR010002541">
    <property type="protein sequence ID" value="CAF1308754.1"/>
    <property type="molecule type" value="Genomic_DNA"/>
</dbReference>
<dbReference type="Proteomes" id="UP000663852">
    <property type="component" value="Unassembled WGS sequence"/>
</dbReference>
<dbReference type="Gene3D" id="3.40.220.10">
    <property type="entry name" value="Leucine Aminopeptidase, subunit E, domain 1"/>
    <property type="match status" value="1"/>
</dbReference>
<dbReference type="InterPro" id="IPR019261">
    <property type="entry name" value="PARG_cat_microbial"/>
</dbReference>
<gene>
    <name evidence="3" type="ORF">EDS130_LOCUS36658</name>
    <name evidence="2" type="ORF">XAT740_LOCUS29265</name>
</gene>
<comment type="caution">
    <text evidence="3">The sequence shown here is derived from an EMBL/GenBank/DDBJ whole genome shotgun (WGS) entry which is preliminary data.</text>
</comment>
<evidence type="ECO:0000313" key="3">
    <source>
        <dbReference type="EMBL" id="CAF1410106.1"/>
    </source>
</evidence>
<protein>
    <recommendedName>
        <fullName evidence="1">Microbial-type PARG catalytic domain-containing protein</fullName>
    </recommendedName>
</protein>
<accession>A0A815LHH3</accession>
<reference evidence="3" key="1">
    <citation type="submission" date="2021-02" db="EMBL/GenBank/DDBJ databases">
        <authorList>
            <person name="Nowell W R."/>
        </authorList>
    </citation>
    <scope>NUCLEOTIDE SEQUENCE</scope>
</reference>
<name>A0A815LHH3_ADIRI</name>
<dbReference type="Proteomes" id="UP000663828">
    <property type="component" value="Unassembled WGS sequence"/>
</dbReference>
<dbReference type="PANTHER" id="PTHR35596:SF1">
    <property type="entry name" value="MICROBIAL-TYPE PARG CATALYTIC DOMAIN-CONTAINING PROTEIN"/>
    <property type="match status" value="1"/>
</dbReference>
<organism evidence="3 5">
    <name type="scientific">Adineta ricciae</name>
    <name type="common">Rotifer</name>
    <dbReference type="NCBI Taxonomy" id="249248"/>
    <lineage>
        <taxon>Eukaryota</taxon>
        <taxon>Metazoa</taxon>
        <taxon>Spiralia</taxon>
        <taxon>Gnathifera</taxon>
        <taxon>Rotifera</taxon>
        <taxon>Eurotatoria</taxon>
        <taxon>Bdelloidea</taxon>
        <taxon>Adinetida</taxon>
        <taxon>Adinetidae</taxon>
        <taxon>Adineta</taxon>
    </lineage>
</organism>
<feature type="domain" description="Microbial-type PARG catalytic" evidence="1">
    <location>
        <begin position="408"/>
        <end position="524"/>
    </location>
</feature>
<dbReference type="Pfam" id="PF10021">
    <property type="entry name" value="PARG_cat_microb"/>
    <property type="match status" value="1"/>
</dbReference>
<dbReference type="EMBL" id="CAJNOJ010000345">
    <property type="protein sequence ID" value="CAF1410106.1"/>
    <property type="molecule type" value="Genomic_DNA"/>
</dbReference>
<dbReference type="InterPro" id="IPR043472">
    <property type="entry name" value="Macro_dom-like"/>
</dbReference>
<sequence length="1859" mass="212845">MSSDSDSDSQAKPSPLAKKENLLVYVPDLPIDYPGDDLQAKVHSTIENIGRMKLKNVKCYLNLGVAVVTLNNKEDQGYLLSNGQSMMFDRELNITISFVDTLDLDTYIVVDQTISKIPSQNDISRRYMQLYKTPEAYPCEPISTQFPNIFRMRLSNLDELVAAADAPDFRIGKNHRAQVYPRADCSFFEDLPSNSSTDKIADAVAIQIGETKLPSTSFYIQYDKETSNAVVIATKASRKWRSQGFIVVDGRNLSKKAKLAYRVIVSPVPDGFDVHRILQNSLFADQVHNHSLVDNHLIIELNDVNAYNRCIEIGAVRMDKDIMMIKPHRVDSNPSQCEITAENWYETAMLDAEPDITTIMNNLQHPILHYKWNAQNWIEQFNKAEEKRSKQSKYDRVLHLLRVTVMLNTIAILRKQKYVVDGREVTLNLQRLKTIGYDHRSKLLDGKTIMQTELKVPYESTTVHVVMEDCLIVYEKLASQGHKPLLLNMANATSPGGGYRKGDGAQEENLFRRSDYYQSLDFEIANKDRSEPLYCNEKGGFKKPTGYRGFYPMELFGAIYTSGITVFRQREKEEGYAYMAKPLTNVCSVAMAAFRDPTLNKNNMLESKFAVNTHKKIESIFAIGYQHGHDCLVLSAFGCGAFKNPPEHIALLFKSVITQYAGYFHTIYFAIIDDHNAKNKINPDGNFAPFHKCLDNQVFRPAAILRVNGVSGPYRILNKSSDGQLTLSDVRILHKTPCHHGSRCRDLRNTQHCNEYSHPPICSHQSIESPCQQMDDEVHRFTFEHNSKCKFGGECKDTDPKHFSEYDHPDFCKDGNHCVRMNKEHLFSYRHLPICRNGMKCVEYLKRNADHCTKYRHCRTICPHDNCCVQFHDKDHTDNTIHSFRPPCPFTPYSCQKYIKYIMRKEGEKLPQDVENHCLTSSHLCAFGRLCKKKDDTHFLTSIHIARQLCPDADACQRITDEQHLESYSHPHMRDFRLFCKFPGFKCRNRFEIEHLRKFRHGDNHNHLTVAPSSNLNSSINFTLNQGDIIRKLNSYMDASGWKKAPISREVRNWIQALQPTHRCSPLIFESILVLGHVMSRRYMELLKKPKNVAKAVLQHGRIRRIFLEHSNPEVKQNVYEFIKLIVVAEFAKTGADEVPPLDADHDVHVHNIERKLKPPLDDTSIKVIHERAVEIAQASIKLTSKPMGIGYEVDTKLGTDQHVFSILGPHQGCYYGDIVITFKQEIMLHPDANFSIHAGTGFHSGKAYLHRPWWKDPNDENQRINCFHSAKLHCSVPRYESAAAIELIAVSSKSQKSMDTSLDTIIKQWTAVDSHFVFEGHLPQLIPLDYIDNVYIPKNLFEELSPQAQHSARAVFKESLILTDHKIDLKLIQPGKLVPLDPTREPYLEFILEQNIEKIKQRMAAPQISRGIIITVPGTRFDEQIVMPITVSQSYRLYCLDNSQAPNHPEYTYVYWQVMNGDMMLTVSNRIIQSTDKDQSKLRCLICYVAEKPSQATEDYHETYSYLNDGDPAQHYNNIYKAQFKARSNVFYRGCNTDDYVTCCLKITHQTNEATLSHAGPNGIYNSEKLHYQFDKSTLDLSILDYIHVSAGSQDVAIRNLIIRHEQLSELHPTSDKDFTIDTSGLLNQRRASFDYAANVGYSGSVQKKRPEESRPNKVSSHALIPIQQPKVEPTSIFQRIKTVLCCSSTNIILPQPNPPLPARRTVPSSTASSKLPPCRDSIYCLLLENKDHTAKYSHRCRFNELCRNKDKEPHLVHEPHRVPQCSDDQNCSNRTNPLHRAQFRHTGLPDFLIPCRNQESCYGKTAEHLIKYFHGEAIPPFQKHEVAAVRHLIPCRYGDKCRSVKDPQHTAKYSHPT</sequence>
<dbReference type="OrthoDB" id="9985428at2759"/>
<evidence type="ECO:0000313" key="4">
    <source>
        <dbReference type="Proteomes" id="UP000663828"/>
    </source>
</evidence>
<keyword evidence="4" id="KW-1185">Reference proteome</keyword>
<evidence type="ECO:0000313" key="5">
    <source>
        <dbReference type="Proteomes" id="UP000663852"/>
    </source>
</evidence>
<dbReference type="PANTHER" id="PTHR35596">
    <property type="entry name" value="DUF2263 DOMAIN-CONTAINING PROTEIN"/>
    <property type="match status" value="1"/>
</dbReference>
<dbReference type="NCBIfam" id="TIGR02452">
    <property type="entry name" value="TIGR02452 family protein"/>
    <property type="match status" value="1"/>
</dbReference>
<evidence type="ECO:0000313" key="2">
    <source>
        <dbReference type="EMBL" id="CAF1308754.1"/>
    </source>
</evidence>
<proteinExistence type="predicted"/>
<dbReference type="InterPro" id="IPR012664">
    <property type="entry name" value="CHP02452"/>
</dbReference>
<evidence type="ECO:0000259" key="1">
    <source>
        <dbReference type="Pfam" id="PF10021"/>
    </source>
</evidence>